<comment type="caution">
    <text evidence="2">The sequence shown here is derived from an EMBL/GenBank/DDBJ whole genome shotgun (WGS) entry which is preliminary data.</text>
</comment>
<dbReference type="EMBL" id="CAJVAX010000021">
    <property type="protein sequence ID" value="CAG7655577.1"/>
    <property type="molecule type" value="Genomic_DNA"/>
</dbReference>
<dbReference type="RefSeq" id="WP_205045592.1">
    <property type="nucleotide sequence ID" value="NZ_CAJVAX010000021.1"/>
</dbReference>
<accession>A0A9W4MKI0</accession>
<feature type="region of interest" description="Disordered" evidence="1">
    <location>
        <begin position="69"/>
        <end position="100"/>
    </location>
</feature>
<evidence type="ECO:0000313" key="3">
    <source>
        <dbReference type="Proteomes" id="UP001153328"/>
    </source>
</evidence>
<feature type="region of interest" description="Disordered" evidence="1">
    <location>
        <begin position="1"/>
        <end position="23"/>
    </location>
</feature>
<name>A0A9W4MKI0_9ACTN</name>
<reference evidence="2" key="1">
    <citation type="submission" date="2021-06" db="EMBL/GenBank/DDBJ databases">
        <authorList>
            <person name="Arsene-Ploetze F."/>
        </authorList>
    </citation>
    <scope>NUCLEOTIDE SEQUENCE</scope>
    <source>
        <strain evidence="2">SBRY1</strain>
    </source>
</reference>
<evidence type="ECO:0000313" key="2">
    <source>
        <dbReference type="EMBL" id="CAG7655577.1"/>
    </source>
</evidence>
<keyword evidence="3" id="KW-1185">Reference proteome</keyword>
<dbReference type="AlphaFoldDB" id="A0A9W4MKI0"/>
<dbReference type="Proteomes" id="UP001153328">
    <property type="component" value="Unassembled WGS sequence"/>
</dbReference>
<evidence type="ECO:0000256" key="1">
    <source>
        <dbReference type="SAM" id="MobiDB-lite"/>
    </source>
</evidence>
<feature type="compositionally biased region" description="Low complexity" evidence="1">
    <location>
        <begin position="79"/>
        <end position="90"/>
    </location>
</feature>
<gene>
    <name evidence="2" type="ORF">SBRY_70172</name>
</gene>
<organism evidence="2 3">
    <name type="scientific">Actinacidiphila bryophytorum</name>
    <dbReference type="NCBI Taxonomy" id="1436133"/>
    <lineage>
        <taxon>Bacteria</taxon>
        <taxon>Bacillati</taxon>
        <taxon>Actinomycetota</taxon>
        <taxon>Actinomycetes</taxon>
        <taxon>Kitasatosporales</taxon>
        <taxon>Streptomycetaceae</taxon>
        <taxon>Actinacidiphila</taxon>
    </lineage>
</organism>
<proteinExistence type="predicted"/>
<sequence length="221" mass="22645">MAISGALTAAQRRAVTGSDPATGRLAARGDVCAALVARGLAVPHGRAGHHSYYLSPQGLALRADLTAARPDVPAPGRPAPAADTFTADDGTGTGPPRGPRRAAEVATAWEGLLRIRALLLDGATDAPAPWERDRPVHAVALALEAGGCPPAPPAGGAGYAVTADGADGLPRVGWRGAPDQDTAVRALARCAELLDRCGWQCTEHRARDGAPFLLASPRRTR</sequence>
<protein>
    <submittedName>
        <fullName evidence="2">Uncharacterized protein</fullName>
    </submittedName>
</protein>